<protein>
    <submittedName>
        <fullName evidence="2">Uncharacterized protein</fullName>
    </submittedName>
</protein>
<feature type="non-terminal residue" evidence="2">
    <location>
        <position position="92"/>
    </location>
</feature>
<name>A0A6J4SI76_9ACTN</name>
<feature type="compositionally biased region" description="Basic residues" evidence="1">
    <location>
        <begin position="48"/>
        <end position="81"/>
    </location>
</feature>
<sequence length="92" mass="10496">DRPAVRASVGARLRAAARGAGGQRRRQGLLPGGARLRADVRRAAAQERHRRQGLHRRTAVIRRRRRPRRRDGGQRRLRPRRPAALPDPRHGM</sequence>
<reference evidence="2" key="1">
    <citation type="submission" date="2020-02" db="EMBL/GenBank/DDBJ databases">
        <authorList>
            <person name="Meier V. D."/>
        </authorList>
    </citation>
    <scope>NUCLEOTIDE SEQUENCE</scope>
    <source>
        <strain evidence="2">AVDCRST_MAG69</strain>
    </source>
</reference>
<feature type="non-terminal residue" evidence="2">
    <location>
        <position position="1"/>
    </location>
</feature>
<proteinExistence type="predicted"/>
<feature type="region of interest" description="Disordered" evidence="1">
    <location>
        <begin position="1"/>
        <end position="92"/>
    </location>
</feature>
<evidence type="ECO:0000256" key="1">
    <source>
        <dbReference type="SAM" id="MobiDB-lite"/>
    </source>
</evidence>
<accession>A0A6J4SI76</accession>
<organism evidence="2">
    <name type="scientific">uncultured Solirubrobacteraceae bacterium</name>
    <dbReference type="NCBI Taxonomy" id="1162706"/>
    <lineage>
        <taxon>Bacteria</taxon>
        <taxon>Bacillati</taxon>
        <taxon>Actinomycetota</taxon>
        <taxon>Thermoleophilia</taxon>
        <taxon>Solirubrobacterales</taxon>
        <taxon>Solirubrobacteraceae</taxon>
        <taxon>environmental samples</taxon>
    </lineage>
</organism>
<evidence type="ECO:0000313" key="2">
    <source>
        <dbReference type="EMBL" id="CAA9492355.1"/>
    </source>
</evidence>
<feature type="compositionally biased region" description="Low complexity" evidence="1">
    <location>
        <begin position="1"/>
        <end position="18"/>
    </location>
</feature>
<gene>
    <name evidence="2" type="ORF">AVDCRST_MAG69-1404</name>
</gene>
<feature type="compositionally biased region" description="Basic and acidic residues" evidence="1">
    <location>
        <begin position="36"/>
        <end position="47"/>
    </location>
</feature>
<dbReference type="AlphaFoldDB" id="A0A6J4SI76"/>
<dbReference type="EMBL" id="CADCVP010000152">
    <property type="protein sequence ID" value="CAA9492355.1"/>
    <property type="molecule type" value="Genomic_DNA"/>
</dbReference>